<dbReference type="Proteomes" id="UP000051749">
    <property type="component" value="Unassembled WGS sequence"/>
</dbReference>
<accession>A0A0R2JZC0</accession>
<gene>
    <name evidence="2" type="ORF">IV87_GL002008</name>
    <name evidence="3" type="ORF">SAMN04487973_1077</name>
</gene>
<proteinExistence type="predicted"/>
<evidence type="ECO:0000313" key="5">
    <source>
        <dbReference type="Proteomes" id="UP000182818"/>
    </source>
</evidence>
<dbReference type="GeneID" id="76043364"/>
<evidence type="ECO:0000256" key="1">
    <source>
        <dbReference type="SAM" id="Phobius"/>
    </source>
</evidence>
<name>A0A0R2JZC0_9LACO</name>
<reference evidence="2 4" key="1">
    <citation type="journal article" date="2015" name="Genome Announc.">
        <title>Expanding the biotechnology potential of lactobacilli through comparative genomics of 213 strains and associated genera.</title>
        <authorList>
            <person name="Sun Z."/>
            <person name="Harris H.M."/>
            <person name="McCann A."/>
            <person name="Guo C."/>
            <person name="Argimon S."/>
            <person name="Zhang W."/>
            <person name="Yang X."/>
            <person name="Jeffery I.B."/>
            <person name="Cooney J.C."/>
            <person name="Kagawa T.F."/>
            <person name="Liu W."/>
            <person name="Song Y."/>
            <person name="Salvetti E."/>
            <person name="Wrobel A."/>
            <person name="Rasinkangas P."/>
            <person name="Parkhill J."/>
            <person name="Rea M.C."/>
            <person name="O'Sullivan O."/>
            <person name="Ritari J."/>
            <person name="Douillard F.P."/>
            <person name="Paul Ross R."/>
            <person name="Yang R."/>
            <person name="Briner A.E."/>
            <person name="Felis G.E."/>
            <person name="de Vos W.M."/>
            <person name="Barrangou R."/>
            <person name="Klaenhammer T.R."/>
            <person name="Caufield P.W."/>
            <person name="Cui Y."/>
            <person name="Zhang H."/>
            <person name="O'Toole P.W."/>
        </authorList>
    </citation>
    <scope>NUCLEOTIDE SEQUENCE [LARGE SCALE GENOMIC DNA]</scope>
    <source>
        <strain evidence="2 4">DSM 22301</strain>
    </source>
</reference>
<evidence type="ECO:0000313" key="4">
    <source>
        <dbReference type="Proteomes" id="UP000051749"/>
    </source>
</evidence>
<dbReference type="EMBL" id="FOGK01000007">
    <property type="protein sequence ID" value="SER45208.1"/>
    <property type="molecule type" value="Genomic_DNA"/>
</dbReference>
<dbReference type="PATRIC" id="fig|319653.3.peg.2046"/>
<feature type="transmembrane region" description="Helical" evidence="1">
    <location>
        <begin position="316"/>
        <end position="334"/>
    </location>
</feature>
<comment type="caution">
    <text evidence="2">The sequence shown here is derived from an EMBL/GenBank/DDBJ whole genome shotgun (WGS) entry which is preliminary data.</text>
</comment>
<sequence>MSTKLKKEFTYIICMTFAIFGLFLCRSNFQDIHFVGSKTINRVTVIQNRFGKVTAYEGQTSDNHKVELTKKDYQAWENSSNLSITRNIYHRADDRLAVKALKVDWQLLPLFLGGSLLIIISYSIRLILKCLIYFRLGNSAVMQHLIRVDLMMTTIILVIGVTHWSYTNYLEPSAFDHFQSETRTVPTTAKVIARKQTTSRSVTSHGTFSTTTNKLTFRFQNDLGVTQRVVREVPRNFYHHKAIQDSLIILPYSDNSGGIRISSVSFILPNSFQCLILFLNFALIWVLPQILINFWITLTHLNNKKIYLKAFKKPMISSLLILSLFICATGQGYFRARTVNPNASIYITQKVRKI</sequence>
<dbReference type="AlphaFoldDB" id="A0A0R2JZC0"/>
<dbReference type="RefSeq" id="WP_057805868.1">
    <property type="nucleotide sequence ID" value="NZ_BJYP01000013.1"/>
</dbReference>
<keyword evidence="1" id="KW-0472">Membrane</keyword>
<keyword evidence="1" id="KW-1133">Transmembrane helix</keyword>
<keyword evidence="5" id="KW-1185">Reference proteome</keyword>
<feature type="transmembrane region" description="Helical" evidence="1">
    <location>
        <begin position="9"/>
        <end position="29"/>
    </location>
</feature>
<protein>
    <submittedName>
        <fullName evidence="2">Uncharacterized protein</fullName>
    </submittedName>
</protein>
<dbReference type="EMBL" id="JQBY01000008">
    <property type="protein sequence ID" value="KRN82625.1"/>
    <property type="molecule type" value="Genomic_DNA"/>
</dbReference>
<keyword evidence="1" id="KW-0812">Transmembrane</keyword>
<evidence type="ECO:0000313" key="2">
    <source>
        <dbReference type="EMBL" id="KRN82625.1"/>
    </source>
</evidence>
<feature type="transmembrane region" description="Helical" evidence="1">
    <location>
        <begin position="148"/>
        <end position="166"/>
    </location>
</feature>
<feature type="transmembrane region" description="Helical" evidence="1">
    <location>
        <begin position="107"/>
        <end position="128"/>
    </location>
</feature>
<dbReference type="Proteomes" id="UP000182818">
    <property type="component" value="Unassembled WGS sequence"/>
</dbReference>
<feature type="transmembrane region" description="Helical" evidence="1">
    <location>
        <begin position="275"/>
        <end position="296"/>
    </location>
</feature>
<organism evidence="2 4">
    <name type="scientific">Pediococcus ethanolidurans</name>
    <dbReference type="NCBI Taxonomy" id="319653"/>
    <lineage>
        <taxon>Bacteria</taxon>
        <taxon>Bacillati</taxon>
        <taxon>Bacillota</taxon>
        <taxon>Bacilli</taxon>
        <taxon>Lactobacillales</taxon>
        <taxon>Lactobacillaceae</taxon>
        <taxon>Pediococcus</taxon>
    </lineage>
</organism>
<reference evidence="3 5" key="2">
    <citation type="submission" date="2016-10" db="EMBL/GenBank/DDBJ databases">
        <authorList>
            <person name="Varghese N."/>
            <person name="Submissions S."/>
        </authorList>
    </citation>
    <scope>NUCLEOTIDE SEQUENCE [LARGE SCALE GENOMIC DNA]</scope>
    <source>
        <strain evidence="3 5">CGMCC 1.3889</strain>
    </source>
</reference>
<dbReference type="OrthoDB" id="2249792at2"/>
<evidence type="ECO:0000313" key="3">
    <source>
        <dbReference type="EMBL" id="SER45208.1"/>
    </source>
</evidence>